<keyword evidence="2" id="KW-0812">Transmembrane</keyword>
<dbReference type="Proteomes" id="UP000777935">
    <property type="component" value="Unassembled WGS sequence"/>
</dbReference>
<reference evidence="4 5" key="1">
    <citation type="submission" date="2020-06" db="EMBL/GenBank/DDBJ databases">
        <title>Sulfitobacter algicola sp. nov., isolated from green algae.</title>
        <authorList>
            <person name="Wang C."/>
        </authorList>
    </citation>
    <scope>NUCLEOTIDE SEQUENCE [LARGE SCALE GENOMIC DNA]</scope>
    <source>
        <strain evidence="4 5">1151</strain>
    </source>
</reference>
<accession>A0ABX2IV48</accession>
<feature type="transmembrane region" description="Helical" evidence="2">
    <location>
        <begin position="45"/>
        <end position="64"/>
    </location>
</feature>
<name>A0ABX2IV48_9RHOB</name>
<dbReference type="InterPro" id="IPR023346">
    <property type="entry name" value="Lysozyme-like_dom_sf"/>
</dbReference>
<dbReference type="EMBL" id="JABUFE010000019">
    <property type="protein sequence ID" value="NSX56791.1"/>
    <property type="molecule type" value="Genomic_DNA"/>
</dbReference>
<evidence type="ECO:0000313" key="5">
    <source>
        <dbReference type="Proteomes" id="UP000777935"/>
    </source>
</evidence>
<organism evidence="4 5">
    <name type="scientific">Parasulfitobacter algicola</name>
    <dbReference type="NCBI Taxonomy" id="2614809"/>
    <lineage>
        <taxon>Bacteria</taxon>
        <taxon>Pseudomonadati</taxon>
        <taxon>Pseudomonadota</taxon>
        <taxon>Alphaproteobacteria</taxon>
        <taxon>Rhodobacterales</taxon>
        <taxon>Roseobacteraceae</taxon>
        <taxon>Parasulfitobacter</taxon>
    </lineage>
</organism>
<evidence type="ECO:0000256" key="1">
    <source>
        <dbReference type="ARBA" id="ARBA00009387"/>
    </source>
</evidence>
<protein>
    <submittedName>
        <fullName evidence="4">Lytic transglycosylase domain-containing protein</fullName>
    </submittedName>
</protein>
<dbReference type="Pfam" id="PF01464">
    <property type="entry name" value="SLT"/>
    <property type="match status" value="1"/>
</dbReference>
<dbReference type="CDD" id="cd16892">
    <property type="entry name" value="LT_VirB1-like"/>
    <property type="match status" value="1"/>
</dbReference>
<feature type="domain" description="Transglycosylase SLT" evidence="3">
    <location>
        <begin position="76"/>
        <end position="204"/>
    </location>
</feature>
<dbReference type="SUPFAM" id="SSF53955">
    <property type="entry name" value="Lysozyme-like"/>
    <property type="match status" value="1"/>
</dbReference>
<keyword evidence="2" id="KW-0472">Membrane</keyword>
<gene>
    <name evidence="4" type="ORF">HRQ87_18570</name>
</gene>
<comment type="caution">
    <text evidence="4">The sequence shown here is derived from an EMBL/GenBank/DDBJ whole genome shotgun (WGS) entry which is preliminary data.</text>
</comment>
<evidence type="ECO:0000259" key="3">
    <source>
        <dbReference type="Pfam" id="PF01464"/>
    </source>
</evidence>
<keyword evidence="2" id="KW-1133">Transmembrane helix</keyword>
<dbReference type="Gene3D" id="1.10.530.10">
    <property type="match status" value="1"/>
</dbReference>
<keyword evidence="5" id="KW-1185">Reference proteome</keyword>
<proteinExistence type="inferred from homology"/>
<sequence>MGPTCRSTRTTSSAQATCRVETKSTSRLFRASERSATNRQFLRNWSLHLSTLFFVALAPTVLLADQRLTAEQFLVAAENCASSISPDIMAGIVHVESRFHPYAIGVGGQNARSIFPSSKQEAIAVANQLVANGERFDAGIAQINIENFDWLDLTIPQAFDVCINLSAAEKVLRDSYDRARTAGETKADALRIALSTYNTGHSTRGVRNGYVGRVMQGAETRVVVSSRNNPTQVPVPDQQTPDWDVYGSSDTSSAIVFTQ</sequence>
<evidence type="ECO:0000313" key="4">
    <source>
        <dbReference type="EMBL" id="NSX56791.1"/>
    </source>
</evidence>
<evidence type="ECO:0000256" key="2">
    <source>
        <dbReference type="SAM" id="Phobius"/>
    </source>
</evidence>
<dbReference type="InterPro" id="IPR008258">
    <property type="entry name" value="Transglycosylase_SLT_dom_1"/>
</dbReference>
<comment type="similarity">
    <text evidence="1">Belongs to the virb1 family.</text>
</comment>